<dbReference type="GO" id="GO:0005737">
    <property type="term" value="C:cytoplasm"/>
    <property type="evidence" value="ECO:0007669"/>
    <property type="project" value="TreeGrafter"/>
</dbReference>
<keyword evidence="4" id="KW-1185">Reference proteome</keyword>
<proteinExistence type="predicted"/>
<dbReference type="SUPFAM" id="SSF52799">
    <property type="entry name" value="(Phosphotyrosine protein) phosphatases II"/>
    <property type="match status" value="1"/>
</dbReference>
<evidence type="ECO:0000313" key="4">
    <source>
        <dbReference type="Proteomes" id="UP000716291"/>
    </source>
</evidence>
<gene>
    <name evidence="3" type="ORF">G6F64_005738</name>
</gene>
<dbReference type="PANTHER" id="PTHR31811">
    <property type="entry name" value="TRNA A64-2'-O-RIBOSYLPHOSPHATE TRANSFERASE"/>
    <property type="match status" value="1"/>
</dbReference>
<dbReference type="InterPro" id="IPR033449">
    <property type="entry name" value="Rit1_N"/>
</dbReference>
<dbReference type="InterPro" id="IPR033421">
    <property type="entry name" value="Rit1_DUSP-like"/>
</dbReference>
<dbReference type="Pfam" id="PF04179">
    <property type="entry name" value="Init_tRNA_PT"/>
    <property type="match status" value="1"/>
</dbReference>
<evidence type="ECO:0008006" key="5">
    <source>
        <dbReference type="Google" id="ProtNLM"/>
    </source>
</evidence>
<dbReference type="Gene3D" id="3.90.190.10">
    <property type="entry name" value="Protein tyrosine phosphatase superfamily"/>
    <property type="match status" value="1"/>
</dbReference>
<evidence type="ECO:0000259" key="1">
    <source>
        <dbReference type="Pfam" id="PF04179"/>
    </source>
</evidence>
<dbReference type="EMBL" id="JAANQT010000721">
    <property type="protein sequence ID" value="KAG1308856.1"/>
    <property type="molecule type" value="Genomic_DNA"/>
</dbReference>
<evidence type="ECO:0000313" key="3">
    <source>
        <dbReference type="EMBL" id="KAG1308856.1"/>
    </source>
</evidence>
<dbReference type="InterPro" id="IPR029021">
    <property type="entry name" value="Prot-tyrosine_phosphatase-like"/>
</dbReference>
<dbReference type="AlphaFoldDB" id="A0A9P6XA17"/>
<dbReference type="PANTHER" id="PTHR31811:SF0">
    <property type="entry name" value="TRNA A64-2'-O-RIBOSYLPHOSPHATE TRANSFERASE"/>
    <property type="match status" value="1"/>
</dbReference>
<evidence type="ECO:0000259" key="2">
    <source>
        <dbReference type="Pfam" id="PF17184"/>
    </source>
</evidence>
<dbReference type="OrthoDB" id="45256at2759"/>
<feature type="domain" description="Rit1 DUSP-like" evidence="1">
    <location>
        <begin position="315"/>
        <end position="420"/>
    </location>
</feature>
<feature type="domain" description="Rit1 N-terminal" evidence="2">
    <location>
        <begin position="20"/>
        <end position="266"/>
    </location>
</feature>
<organism evidence="3 4">
    <name type="scientific">Rhizopus oryzae</name>
    <name type="common">Mucormycosis agent</name>
    <name type="synonym">Rhizopus arrhizus var. delemar</name>
    <dbReference type="NCBI Taxonomy" id="64495"/>
    <lineage>
        <taxon>Eukaryota</taxon>
        <taxon>Fungi</taxon>
        <taxon>Fungi incertae sedis</taxon>
        <taxon>Mucoromycota</taxon>
        <taxon>Mucoromycotina</taxon>
        <taxon>Mucoromycetes</taxon>
        <taxon>Mucorales</taxon>
        <taxon>Mucorineae</taxon>
        <taxon>Rhizopodaceae</taxon>
        <taxon>Rhizopus</taxon>
    </lineage>
</organism>
<dbReference type="Proteomes" id="UP000716291">
    <property type="component" value="Unassembled WGS sequence"/>
</dbReference>
<sequence>MEQEIFLFEKNEFNQEVNQIRKDAKHIYNRLKSIIDDASFVMTVADLFPTLALVAYSAYFKSTDGHMHIWDFNIRRNNLHLIPLISQHHGCIIVDSTRKGKRIPDALSKTIPIWCCTINRAVHRIRPRKAWDIDFHSLPSVVSPSEHAQIESKIELLTDKLMQSGIDLISVSDQLKKPLRPIWYTPQSSHAADFEESPFWPVICLSASEAVENGYQSRPGYLYVQGSGDDQEAWSFGLTPTLFWNHQEYILSTKADCEERVRELVKEIGSDQNNSHSFAFIDPTTIAIGDSISPLFDVIINCSLEQKLASDSIDYLHLPIPEGKKGQQAFLASISKAIDFVRQPLLDKKKILIFCDTGKDHSVGIALSILVKYFNLDGKLQVKDNSRVDKKVIQHQLVRIISSWEKASPSRTTLKKVNMYFMSHSVS</sequence>
<dbReference type="PIRSF" id="PIRSF007747">
    <property type="entry name" value="Ribosyl_Ptfrase"/>
    <property type="match status" value="1"/>
</dbReference>
<dbReference type="GO" id="GO:0043399">
    <property type="term" value="F:tRNA adenosine(64)-2'-O-ribosylphosphate transferase activity"/>
    <property type="evidence" value="ECO:0007669"/>
    <property type="project" value="InterPro"/>
</dbReference>
<protein>
    <recommendedName>
        <fullName evidence="5">Initiator tRNA phosphoribosyl transferase</fullName>
    </recommendedName>
</protein>
<comment type="caution">
    <text evidence="3">The sequence shown here is derived from an EMBL/GenBank/DDBJ whole genome shotgun (WGS) entry which is preliminary data.</text>
</comment>
<accession>A0A9P6XA17</accession>
<dbReference type="Pfam" id="PF17184">
    <property type="entry name" value="Rit1_C"/>
    <property type="match status" value="1"/>
</dbReference>
<dbReference type="InterPro" id="IPR007306">
    <property type="entry name" value="Rit1"/>
</dbReference>
<reference evidence="3" key="1">
    <citation type="journal article" date="2020" name="Microb. Genom.">
        <title>Genetic diversity of clinical and environmental Mucorales isolates obtained from an investigation of mucormycosis cases among solid organ transplant recipients.</title>
        <authorList>
            <person name="Nguyen M.H."/>
            <person name="Kaul D."/>
            <person name="Muto C."/>
            <person name="Cheng S.J."/>
            <person name="Richter R.A."/>
            <person name="Bruno V.M."/>
            <person name="Liu G."/>
            <person name="Beyhan S."/>
            <person name="Sundermann A.J."/>
            <person name="Mounaud S."/>
            <person name="Pasculle A.W."/>
            <person name="Nierman W.C."/>
            <person name="Driscoll E."/>
            <person name="Cumbie R."/>
            <person name="Clancy C.J."/>
            <person name="Dupont C.L."/>
        </authorList>
    </citation>
    <scope>NUCLEOTIDE SEQUENCE</scope>
    <source>
        <strain evidence="3">GL11</strain>
    </source>
</reference>
<dbReference type="GO" id="GO:0019988">
    <property type="term" value="P:charged-tRNA amino acid modification"/>
    <property type="evidence" value="ECO:0007669"/>
    <property type="project" value="InterPro"/>
</dbReference>
<name>A0A9P6XA17_RHIOR</name>